<evidence type="ECO:0000259" key="9">
    <source>
        <dbReference type="PROSITE" id="PS51208"/>
    </source>
</evidence>
<dbReference type="Pfam" id="PF02415">
    <property type="entry name" value="Chlam_PMP"/>
    <property type="match status" value="3"/>
</dbReference>
<evidence type="ECO:0000256" key="2">
    <source>
        <dbReference type="ARBA" id="ARBA00004442"/>
    </source>
</evidence>
<name>A0ABS6BP09_9SPHN</name>
<protein>
    <recommendedName>
        <fullName evidence="9">Autotransporter domain-containing protein</fullName>
    </recommendedName>
</protein>
<feature type="region of interest" description="Disordered" evidence="8">
    <location>
        <begin position="1387"/>
        <end position="1412"/>
    </location>
</feature>
<dbReference type="InterPro" id="IPR005546">
    <property type="entry name" value="Autotransporte_beta"/>
</dbReference>
<dbReference type="InterPro" id="IPR003368">
    <property type="entry name" value="POMP_repeat"/>
</dbReference>
<accession>A0ABS6BP09</accession>
<gene>
    <name evidence="10" type="ORF">KOF26_16840</name>
</gene>
<evidence type="ECO:0000256" key="6">
    <source>
        <dbReference type="ARBA" id="ARBA00023136"/>
    </source>
</evidence>
<dbReference type="EMBL" id="JAHKRT010000012">
    <property type="protein sequence ID" value="MBU3079526.1"/>
    <property type="molecule type" value="Genomic_DNA"/>
</dbReference>
<evidence type="ECO:0000256" key="5">
    <source>
        <dbReference type="ARBA" id="ARBA00022729"/>
    </source>
</evidence>
<evidence type="ECO:0000256" key="4">
    <source>
        <dbReference type="ARBA" id="ARBA00022525"/>
    </source>
</evidence>
<dbReference type="InterPro" id="IPR006626">
    <property type="entry name" value="PbH1"/>
</dbReference>
<comment type="caution">
    <text evidence="10">The sequence shown here is derived from an EMBL/GenBank/DDBJ whole genome shotgun (WGS) entry which is preliminary data.</text>
</comment>
<proteinExistence type="predicted"/>
<dbReference type="Proteomes" id="UP000776276">
    <property type="component" value="Unassembled WGS sequence"/>
</dbReference>
<comment type="subcellular location">
    <subcellularLocation>
        <location evidence="1">Cell envelope</location>
    </subcellularLocation>
    <subcellularLocation>
        <location evidence="2">Cell outer membrane</location>
    </subcellularLocation>
    <subcellularLocation>
        <location evidence="3">Secreted</location>
    </subcellularLocation>
</comment>
<evidence type="ECO:0000256" key="8">
    <source>
        <dbReference type="SAM" id="MobiDB-lite"/>
    </source>
</evidence>
<keyword evidence="5" id="KW-0732">Signal</keyword>
<keyword evidence="7" id="KW-0998">Cell outer membrane</keyword>
<dbReference type="Pfam" id="PF18883">
    <property type="entry name" value="AC_1"/>
    <property type="match status" value="1"/>
</dbReference>
<evidence type="ECO:0000256" key="7">
    <source>
        <dbReference type="ARBA" id="ARBA00023237"/>
    </source>
</evidence>
<dbReference type="InterPro" id="IPR043990">
    <property type="entry name" value="AC_1"/>
</dbReference>
<sequence>MSTTLIAVAPAAWAQTSIAPASELSTAAGTTTPAADAAWLLTGDGIWLSQAVSLPQGAPGLTIDGDGHVLTMNDGAGVAGRFTIASGSSASLNLANITLTGANQPSAATSGYGGAISHLGFEVGSLAIAMTGDVTLSGNHSEHIGGAIRSSGALTITGERISFIGNSATSAAGAISAGDVSIGNAGSIVTFSGNISGHLASGGAIAGAHVTIDGASITFAGNISGTTDSQEFSGTGGAIDSTGYTIGGAGTGAVTITGNIARTNSGGALHATTTSSSITGDVVTISDNHAGDDNQPGGHGGALWQGLGAALTIHGGEISISDNSAHGQGGAIFGRDAVTVGDADSIVTLTDNGSLTGGGAIMNYINVAQGQLTTTTINGGDITISGNHAEYNSGGAIDTDGDVIIGRADSIVAIRNNNVLNAAGVTDANGELYGGWGGAVYGINVAINGADVSLTGNGAATSGGAVYAETGVSIGEDGGAVTITGNTAAYGGAIYSEGAVAITGANITLSGNDTTGARTTALRKARVTIEGDERAVTGVAGAGALARILDSTSGHGGAIYAEGPVTIGDAGSRVTIDGNSGSMGGAVIGFDTVTINGGEIRLTDNSASDVGGAVAAVGTLLIGGAGSTVSMTGNSAANYGGAIYAEKAVTITGSDVAIAGNEAPTTSAPSPGGRAPILRESPRPDTGGHGGAIYAGEDVLITGGNAMLAGNAGAARGGAIYGLGAVTIGEAGGVTSLSGNSAGWDGGAIFAGGPVTIRGSEIIISGNSAADGLGGGILVTNGDAIIGGPDSVVTLADNNAATLGTASFGYGGAVWLQDGGIVVDGASITVSGNIAENGGGALDTRAGTIRVGNATSEVSFAGNAAEGTSGGAINAYGGDLVIDGARIAFTDNHAGIVGGAIGAAGNATIGNAASAVSFARNVVGSIGEGTLATNGGGAISQDGAGNVMTINGRTIDFVDNNAFLLGGAIASEGSIVLGGAGSTISFTGNSAGGADGTGPGDGGAIFSGVSTTLTGALTISNNRSGTSGGAIVSDGDITLNVTGDSLISGNRAGGPAARAAGPAVDEALAERAAGLVTRAATRAPLTASGGAIWAAGNVTLNATGGTVSFTGNMVGARANAIWLENLSGDATLAFDTTATGAISFLDPIASNQASGPVTVTASGAGAVMFDGASQSAAVDRWSRIYGVTEVRGGTFAVRDDAVYGMLAADAGAVEPTAFTVFAGGTLAGGSVGEVRADRFSLAGTLDIAGRGLPAAATSGFSRFVITSGTNAFVPGSQILFNTMLNADDSRTDLLSLNGGIATGRATILVNPAGGSGALTTRDGIRLVLAESGATTAIDTFSLGGRVIAGPYEYHLYRGGSAASTANDWFLRSTLDCTLDPLVEICADVPAPPEPPSPPEAEAPEPPQPPLPLVPEYRAEASLYAAMPAMQLLYGATLLDTLHERVGDEGGGVARAGGGTGPSQIWGRLILQAGTQGDLSRGIYRDGPRFNYDMLAVQIGIDLYRGSRDHAGVYGAWGRMNANVRHFDASAAGKDRLKGWTAGGYWTRFWDNGWYSDVVAQYGWNRLRANAAGPATMDTLLRRIGVRSARLAPDAQAGVDGRASTRG</sequence>
<keyword evidence="6" id="KW-0472">Membrane</keyword>
<organism evidence="10 11">
    <name type="scientific">Sphingomonas quercus</name>
    <dbReference type="NCBI Taxonomy" id="2842451"/>
    <lineage>
        <taxon>Bacteria</taxon>
        <taxon>Pseudomonadati</taxon>
        <taxon>Pseudomonadota</taxon>
        <taxon>Alphaproteobacteria</taxon>
        <taxon>Sphingomonadales</taxon>
        <taxon>Sphingomonadaceae</taxon>
        <taxon>Sphingomonas</taxon>
    </lineage>
</organism>
<feature type="domain" description="Autotransporter" evidence="9">
    <location>
        <begin position="1457"/>
        <end position="1606"/>
    </location>
</feature>
<feature type="non-terminal residue" evidence="10">
    <location>
        <position position="1606"/>
    </location>
</feature>
<evidence type="ECO:0000313" key="11">
    <source>
        <dbReference type="Proteomes" id="UP000776276"/>
    </source>
</evidence>
<keyword evidence="11" id="KW-1185">Reference proteome</keyword>
<keyword evidence="4" id="KW-0964">Secreted</keyword>
<evidence type="ECO:0000313" key="10">
    <source>
        <dbReference type="EMBL" id="MBU3079526.1"/>
    </source>
</evidence>
<dbReference type="PROSITE" id="PS51208">
    <property type="entry name" value="AUTOTRANSPORTER"/>
    <property type="match status" value="1"/>
</dbReference>
<dbReference type="NCBIfam" id="TIGR01376">
    <property type="entry name" value="POMP_repeat"/>
    <property type="match status" value="5"/>
</dbReference>
<dbReference type="RefSeq" id="WP_216327936.1">
    <property type="nucleotide sequence ID" value="NZ_JAHKRT010000012.1"/>
</dbReference>
<dbReference type="SMART" id="SM00710">
    <property type="entry name" value="PbH1"/>
    <property type="match status" value="16"/>
</dbReference>
<feature type="compositionally biased region" description="Pro residues" evidence="8">
    <location>
        <begin position="1389"/>
        <end position="1412"/>
    </location>
</feature>
<evidence type="ECO:0000256" key="1">
    <source>
        <dbReference type="ARBA" id="ARBA00004196"/>
    </source>
</evidence>
<reference evidence="10 11" key="1">
    <citation type="submission" date="2021-06" db="EMBL/GenBank/DDBJ databases">
        <title>Sphingomonas sp. XMGL2, whole genome shotgun sequencing project.</title>
        <authorList>
            <person name="Zhao G."/>
            <person name="Shen L."/>
        </authorList>
    </citation>
    <scope>NUCLEOTIDE SEQUENCE [LARGE SCALE GENOMIC DNA]</scope>
    <source>
        <strain evidence="10 11">XMGL2</strain>
    </source>
</reference>
<evidence type="ECO:0000256" key="3">
    <source>
        <dbReference type="ARBA" id="ARBA00004613"/>
    </source>
</evidence>